<reference evidence="2" key="1">
    <citation type="submission" date="2021-12" db="EMBL/GenBank/DDBJ databases">
        <title>Prjna785345.</title>
        <authorList>
            <person name="Rujirawat T."/>
            <person name="Krajaejun T."/>
        </authorList>
    </citation>
    <scope>NUCLEOTIDE SEQUENCE</scope>
    <source>
        <strain evidence="2">Pi057C3</strain>
    </source>
</reference>
<comment type="caution">
    <text evidence="2">The sequence shown here is derived from an EMBL/GenBank/DDBJ whole genome shotgun (WGS) entry which is preliminary data.</text>
</comment>
<evidence type="ECO:0000313" key="2">
    <source>
        <dbReference type="EMBL" id="KAJ0391795.1"/>
    </source>
</evidence>
<dbReference type="EMBL" id="JAKCXM010000835">
    <property type="protein sequence ID" value="KAJ0391795.1"/>
    <property type="molecule type" value="Genomic_DNA"/>
</dbReference>
<dbReference type="Proteomes" id="UP001209570">
    <property type="component" value="Unassembled WGS sequence"/>
</dbReference>
<name>A0AAD5L9S5_PYTIN</name>
<evidence type="ECO:0000256" key="1">
    <source>
        <dbReference type="SAM" id="MobiDB-lite"/>
    </source>
</evidence>
<evidence type="ECO:0000313" key="3">
    <source>
        <dbReference type="Proteomes" id="UP001209570"/>
    </source>
</evidence>
<accession>A0AAD5L9S5</accession>
<feature type="compositionally biased region" description="Polar residues" evidence="1">
    <location>
        <begin position="105"/>
        <end position="120"/>
    </location>
</feature>
<organism evidence="2 3">
    <name type="scientific">Pythium insidiosum</name>
    <name type="common">Pythiosis disease agent</name>
    <dbReference type="NCBI Taxonomy" id="114742"/>
    <lineage>
        <taxon>Eukaryota</taxon>
        <taxon>Sar</taxon>
        <taxon>Stramenopiles</taxon>
        <taxon>Oomycota</taxon>
        <taxon>Peronosporomycetes</taxon>
        <taxon>Pythiales</taxon>
        <taxon>Pythiaceae</taxon>
        <taxon>Pythium</taxon>
    </lineage>
</organism>
<feature type="compositionally biased region" description="Polar residues" evidence="1">
    <location>
        <begin position="69"/>
        <end position="79"/>
    </location>
</feature>
<feature type="compositionally biased region" description="Low complexity" evidence="1">
    <location>
        <begin position="126"/>
        <end position="139"/>
    </location>
</feature>
<sequence>MVLPLTVPKTASADLAFIAKSRSSKLPRAFGRTSNVWQCVDTVHSRLSPPPPPQVAARRSTRCSEKNVMESSLTTSQRPPTTPALSPPCIACSRLSAAEARRTSSPESAQRQPSLVSAKSVTELRSAASEAAFSATSQSMGRRRRSRWPASNV</sequence>
<feature type="region of interest" description="Disordered" evidence="1">
    <location>
        <begin position="45"/>
        <end position="153"/>
    </location>
</feature>
<gene>
    <name evidence="2" type="ORF">P43SY_011324</name>
</gene>
<proteinExistence type="predicted"/>
<dbReference type="AlphaFoldDB" id="A0AAD5L9S5"/>
<protein>
    <submittedName>
        <fullName evidence="2">Uncharacterized protein</fullName>
    </submittedName>
</protein>
<keyword evidence="3" id="KW-1185">Reference proteome</keyword>